<sequence>MDGDTLLILALINKLSFLLPCYTNKSYELLESDEVLKSIVRSLLEISEYRLNITAQTIIKLIESISRTANNTSSEETQLNVTYSQNFLTRILVGCMAYNWHKTLKRAQAEGRGFPSNQGSALPYLPFCDPSLSTATRDGTGSTATVEDEVAINARRFSKSLGRSPLQRDPAYASQLMGNSKSAYYEVLEDDPTDRSGGVALVGKELYVGNFHGTFTRPVVFTPQNINAAYVTEQILMDPVPFDEPLAKYVFNAVLRIILSHPAPANHDLASIVANLDQSRAFYLSTARSYLFLTGSYASTFVPNVDSFTNLVFTAPRREARVSQALIANRILFYLSASNWPVVFARIKARMMILASSQEELPDVQEIRILEYCHLNTTRLAQVLQELSVLFLQFRRNVQLTVAPTLRRMIWNWIESYPADYIALWKEGRRLDGNPEILFDVCLSLHDNAHPKGKLILWPLQATLLALCPDVVNVLANFEGGSKAAKRRVFLDHLAKAMRNSRNFEAAAHAYVDLIRAAAYVGTIPNTPLSAVVGDFEPSLRERLFDFRASHLDVTNAADQRFLMEALITYHRYDPTLAVRHLVPLFLQEGIAVPYRLILVKACYTLAIEPTLPWLPNISTLYATVASPFRKMLQTFINQPAGEQVPRKSSLTLERALLKRGSSKASDLDALKAERIEVIVTLLKLYWTDPLPAIFSVVPDVQFAENLTLFANVTACFREPVTTIRSMAAFTVLALHEPVYVESWGPPGSLMPSFWTISSQVLLAVAREILDFNDREEGAKFMLYVLLRLLMKRNQVLQRHPGQVAAGIEVHDRLVASVAMEIALLVLLCSAEPGIITMAQDCFALLCDEAALTEETEDPAQSNFTVVKNYAVYRELAAGTTMIAGKVAQQKRIRRLLRQMTVPTMGNLAAWEEAYKRWRALIHGVTRGLDGDDDSIHGPGSGETGGKLGSSLSATNLHAKESAPVPPGPVEKIKKKTPFHQKLSISHNRHHHSDGGKDHAKDTAASHHATASATGSGSGSGVALSSHPSASTLIGGGAGSFSKGSHLHHLSAASATSSFEESIPRAEDRGEWQNYTGFLCALGGVCLQGSGVDAGGPSPMAAPTTSGVDPPQMLHRFMQELVDLLVCDNVLVRETIKDILGSDLSPALFALLLSHLQRVVNRFVTPEGDIQCTDHCTLFVGQAISVVKMILERMHEPTVSLFTVDLGGLVYSFARYLQRLGSGPLALQIKIRMCQLSEVLMQKKDYVSLRQEIKFRNKLLDLVISWTSDFSGKSSDVHHHHHHHHHHQPSGSVGGVNAAGGGNNAGGSGGPTGSGKGAHAGPDGAGHLPNEDSAAYHQNEKLHRDLDQECMRTIVSLLLGLPLQPQENVPEAELRVVKSHQFFRYFSFFIKLLNRCRVLEIIETGSHRSKLTQDLQNLLSKSKEYVKDLGPLKEYTILALSNLLSANIESGLKYSLSMGYHEDSKIRTSFMQVLTNILNQGTEFDGLAESSLAEKQAKLLDLVVEPGLAVALALCDACPVSDVDELASVLLAVFDTRGLTMPLLKAVTERELSKTDSAPEMFRRNCIATRLLSVFGKFFGSEYLRETLQCALQAIIARAAEAGPGFSFELDPTKLSAGSSPQHNLHNLRELCSTLLEAIVRSSPRVPAAFRDFCHFLVSVVGARFPGAEPTAVGGFVFLRFFCPAIVAPDTHGLVTGMVSKDVRRGLILATKVIQSLANDVLFGTKEAFMTPMNEFLIAHKRRVAQYVAALSEPLATPATEVSEPAKRPVDPSDVARLHKFVADNLERIGRDLVSIKPGKPAALLPPAARTAHEPTIPTPATPAADRSFSLSATAPPDTAAVRPRDSMVGGDSTETVTATLARVSLDQTELGHVGASRPNSTAVEPFPSLPAAAGANGNPSTELDRLTQSRKQYDLLCTLLSQLGKPPEVGTGELVLAAVKGGASTELYREFMQRNAHRGTDPIKLKKLFYEGGPSKEKRPVVYFIARRLIADATDMDLLMLHVFQTLEPLMKKPFELLMDLTQFGHANEVQSQWINQFLQLLPEPLVQNLHTVYMYNVNSSFKHYTKRLLSTVPLKLTKRIVFPFNLNDLYAHINPADLDLPKGTVSLETDNGVNISPVSRVYHMKAPMPTIIKITNEAIQITSLKKQEIVGMSSYFNDVYHISEVDDVAMVTSPRHDETLVVVKFDRGNSSMTFSSPKHELIYKAIRSTRARFQMSKPATLSERLIRPNDVPGTLLNMALLNSGSDDPNLRLAAYNLLYALSLNFNFDVGNLLFNAAGLCIPANNTNFIISISHKIAACEPRFTLEFLSECFVGFGKSSTPLKHLCLEYMAPWLPNLALFCRRGADHAAGHHRLSLTKTVEVIKVLVELTVKESEMYPSIQAKIWRKIGRAEELLDVVLNFFVQYAVECGPFSAQAEVLANTIVTLAAVNVRTAKLISRLRKLLVRTSVSPARTLLEHPSWSEIAVLIRFSLMLMYNNPAAAQQYLPEIFFNLTMVIGIGPASIRTSVHGLVINVIQSLVASVAMDKADLKDLNSLVAQFSEPRFRLMFGLHRVSGNAAAVHGGNGADVEMPDATSLVALETIIQSLLGVVDCRTFAADVANAWRARWMSLVTSTAFQYNLAIQPRAFVMLGCLASDEVDDDLLYQVLVTLRGALAAFDDKDTNLIQSIVLCLTKLVNKLPIDSQFLPSLFWLAVAVLQIGHVHLFISGLALLEETLRALDTQGFLVDTMPYEFLLATRQPFEDTMAAIDGTTGVNFHTDFSFALATLLLKGLHHPNSKGAVLNLLHTFIGVHTARGAAPGTATKRVSAQVLGAVVPLLPVSAKNGELAELMWHLGLGDLRLENLPVQHCYHRILDRFESPTDTSAVLLASFLVVMLNMTQYEGEQLFLYGFLSEVAVTFPETFALVYHSLLPKMNAALASSQHLPTLEAIQSILISVVGLRKRIGKVTGSSLAGSGTGSTGAPKSSATSIHSGGMSIKSDSSAGRLSHEEKLHELGFAGLIDATTFENILPATMRRNAALASTLVDRIVS</sequence>
<evidence type="ECO:0000313" key="7">
    <source>
        <dbReference type="Proteomes" id="UP001150569"/>
    </source>
</evidence>
<feature type="domain" description="Ras-GAP" evidence="4">
    <location>
        <begin position="1522"/>
        <end position="1719"/>
    </location>
</feature>
<feature type="compositionally biased region" description="Basic residues" evidence="3">
    <location>
        <begin position="1278"/>
        <end position="1288"/>
    </location>
</feature>
<keyword evidence="1" id="KW-0343">GTPase activation</keyword>
<keyword evidence="2" id="KW-0597">Phosphoprotein</keyword>
<proteinExistence type="predicted"/>
<dbReference type="Gene3D" id="3.40.525.10">
    <property type="entry name" value="CRAL-TRIO lipid binding domain"/>
    <property type="match status" value="1"/>
</dbReference>
<feature type="compositionally biased region" description="Low complexity" evidence="3">
    <location>
        <begin position="1006"/>
        <end position="1026"/>
    </location>
</feature>
<dbReference type="InterPro" id="IPR001936">
    <property type="entry name" value="RasGAP_dom"/>
</dbReference>
<dbReference type="Pfam" id="PF13716">
    <property type="entry name" value="CRAL_TRIO_2"/>
    <property type="match status" value="1"/>
</dbReference>
<dbReference type="CDD" id="cd00170">
    <property type="entry name" value="SEC14"/>
    <property type="match status" value="1"/>
</dbReference>
<dbReference type="Pfam" id="PF00616">
    <property type="entry name" value="RasGAP"/>
    <property type="match status" value="1"/>
</dbReference>
<dbReference type="InterPro" id="IPR016024">
    <property type="entry name" value="ARM-type_fold"/>
</dbReference>
<feature type="domain" description="CRAL-TRIO" evidence="5">
    <location>
        <begin position="1959"/>
        <end position="2114"/>
    </location>
</feature>
<dbReference type="InterPro" id="IPR054071">
    <property type="entry name" value="PH_NF1"/>
</dbReference>
<gene>
    <name evidence="6" type="primary">IRA2_1</name>
    <name evidence="6" type="ORF">IWQ60_000728</name>
</gene>
<feature type="region of interest" description="Disordered" evidence="3">
    <location>
        <begin position="1807"/>
        <end position="1852"/>
    </location>
</feature>
<feature type="region of interest" description="Disordered" evidence="3">
    <location>
        <begin position="2955"/>
        <end position="2986"/>
    </location>
</feature>
<feature type="region of interest" description="Disordered" evidence="3">
    <location>
        <begin position="1274"/>
        <end position="1332"/>
    </location>
</feature>
<dbReference type="Pfam" id="PF21877">
    <property type="entry name" value="PH_NF1"/>
    <property type="match status" value="1"/>
</dbReference>
<dbReference type="PROSITE" id="PS50191">
    <property type="entry name" value="CRAL_TRIO"/>
    <property type="match status" value="1"/>
</dbReference>
<protein>
    <submittedName>
        <fullName evidence="6">Ras GTPase activating protein ira2</fullName>
    </submittedName>
</protein>
<feature type="region of interest" description="Disordered" evidence="3">
    <location>
        <begin position="983"/>
        <end position="1026"/>
    </location>
</feature>
<comment type="caution">
    <text evidence="6">The sequence shown here is derived from an EMBL/GenBank/DDBJ whole genome shotgun (WGS) entry which is preliminary data.</text>
</comment>
<reference evidence="6" key="1">
    <citation type="submission" date="2022-07" db="EMBL/GenBank/DDBJ databases">
        <title>Phylogenomic reconstructions and comparative analyses of Kickxellomycotina fungi.</title>
        <authorList>
            <person name="Reynolds N.K."/>
            <person name="Stajich J.E."/>
            <person name="Barry K."/>
            <person name="Grigoriev I.V."/>
            <person name="Crous P."/>
            <person name="Smith M.E."/>
        </authorList>
    </citation>
    <scope>NUCLEOTIDE SEQUENCE</scope>
    <source>
        <strain evidence="6">RSA 861</strain>
    </source>
</reference>
<evidence type="ECO:0000259" key="5">
    <source>
        <dbReference type="PROSITE" id="PS50191"/>
    </source>
</evidence>
<dbReference type="InterPro" id="IPR001251">
    <property type="entry name" value="CRAL-TRIO_dom"/>
</dbReference>
<accession>A0A9W8ALR6</accession>
<dbReference type="PANTHER" id="PTHR10194">
    <property type="entry name" value="RAS GTPASE-ACTIVATING PROTEINS"/>
    <property type="match status" value="1"/>
</dbReference>
<feature type="compositionally biased region" description="Gly residues" evidence="3">
    <location>
        <begin position="939"/>
        <end position="948"/>
    </location>
</feature>
<dbReference type="SMART" id="SM00516">
    <property type="entry name" value="SEC14"/>
    <property type="match status" value="1"/>
</dbReference>
<name>A0A9W8ALR6_9FUNG</name>
<evidence type="ECO:0000256" key="2">
    <source>
        <dbReference type="ARBA" id="ARBA00022553"/>
    </source>
</evidence>
<organism evidence="6 7">
    <name type="scientific">Tieghemiomyces parasiticus</name>
    <dbReference type="NCBI Taxonomy" id="78921"/>
    <lineage>
        <taxon>Eukaryota</taxon>
        <taxon>Fungi</taxon>
        <taxon>Fungi incertae sedis</taxon>
        <taxon>Zoopagomycota</taxon>
        <taxon>Kickxellomycotina</taxon>
        <taxon>Dimargaritomycetes</taxon>
        <taxon>Dimargaritales</taxon>
        <taxon>Dimargaritaceae</taxon>
        <taxon>Tieghemiomyces</taxon>
    </lineage>
</organism>
<dbReference type="Proteomes" id="UP001150569">
    <property type="component" value="Unassembled WGS sequence"/>
</dbReference>
<dbReference type="InterPro" id="IPR039360">
    <property type="entry name" value="Ras_GTPase"/>
</dbReference>
<feature type="region of interest" description="Disordered" evidence="3">
    <location>
        <begin position="929"/>
        <end position="951"/>
    </location>
</feature>
<dbReference type="SUPFAM" id="SSF48371">
    <property type="entry name" value="ARM repeat"/>
    <property type="match status" value="1"/>
</dbReference>
<evidence type="ECO:0000256" key="1">
    <source>
        <dbReference type="ARBA" id="ARBA00022468"/>
    </source>
</evidence>
<evidence type="ECO:0000256" key="3">
    <source>
        <dbReference type="SAM" id="MobiDB-lite"/>
    </source>
</evidence>
<dbReference type="Gene3D" id="2.30.29.30">
    <property type="entry name" value="Pleckstrin-homology domain (PH domain)/Phosphotyrosine-binding domain (PTB)"/>
    <property type="match status" value="1"/>
</dbReference>
<dbReference type="InterPro" id="IPR008936">
    <property type="entry name" value="Rho_GTPase_activation_prot"/>
</dbReference>
<dbReference type="GO" id="GO:0005096">
    <property type="term" value="F:GTPase activator activity"/>
    <property type="evidence" value="ECO:0007669"/>
    <property type="project" value="UniProtKB-KW"/>
</dbReference>
<feature type="compositionally biased region" description="Basic and acidic residues" evidence="3">
    <location>
        <begin position="993"/>
        <end position="1005"/>
    </location>
</feature>
<evidence type="ECO:0000259" key="4">
    <source>
        <dbReference type="PROSITE" id="PS50018"/>
    </source>
</evidence>
<dbReference type="SUPFAM" id="SSF52087">
    <property type="entry name" value="CRAL/TRIO domain"/>
    <property type="match status" value="1"/>
</dbReference>
<dbReference type="EMBL" id="JANBPT010000020">
    <property type="protein sequence ID" value="KAJ1929924.1"/>
    <property type="molecule type" value="Genomic_DNA"/>
</dbReference>
<dbReference type="InterPro" id="IPR023152">
    <property type="entry name" value="RasGAP_CS"/>
</dbReference>
<dbReference type="InterPro" id="IPR011993">
    <property type="entry name" value="PH-like_dom_sf"/>
</dbReference>
<feature type="compositionally biased region" description="Low complexity" evidence="3">
    <location>
        <begin position="2955"/>
        <end position="2972"/>
    </location>
</feature>
<dbReference type="PROSITE" id="PS00509">
    <property type="entry name" value="RAS_GTPASE_ACTIV_1"/>
    <property type="match status" value="1"/>
</dbReference>
<dbReference type="PANTHER" id="PTHR10194:SF142">
    <property type="entry name" value="NEUROFIBROMIN"/>
    <property type="match status" value="1"/>
</dbReference>
<keyword evidence="7" id="KW-1185">Reference proteome</keyword>
<dbReference type="Gene3D" id="1.10.506.10">
    <property type="entry name" value="GTPase Activation - p120gap, domain 1"/>
    <property type="match status" value="2"/>
</dbReference>
<dbReference type="SMART" id="SM00323">
    <property type="entry name" value="RasGAP"/>
    <property type="match status" value="1"/>
</dbReference>
<dbReference type="InterPro" id="IPR036865">
    <property type="entry name" value="CRAL-TRIO_dom_sf"/>
</dbReference>
<dbReference type="PROSITE" id="PS50018">
    <property type="entry name" value="RAS_GTPASE_ACTIV_2"/>
    <property type="match status" value="1"/>
</dbReference>
<dbReference type="SUPFAM" id="SSF48350">
    <property type="entry name" value="GTPase activation domain, GAP"/>
    <property type="match status" value="1"/>
</dbReference>
<evidence type="ECO:0000313" key="6">
    <source>
        <dbReference type="EMBL" id="KAJ1929924.1"/>
    </source>
</evidence>
<dbReference type="OrthoDB" id="28245at2759"/>
<feature type="compositionally biased region" description="Gly residues" evidence="3">
    <location>
        <begin position="1292"/>
        <end position="1318"/>
    </location>
</feature>